<evidence type="ECO:0000313" key="2">
    <source>
        <dbReference type="Proteomes" id="UP000028511"/>
    </source>
</evidence>
<dbReference type="Proteomes" id="UP000028511">
    <property type="component" value="Unassembled WGS sequence"/>
</dbReference>
<sequence length="53" mass="6087">MTAIVEPQVTIAIVKQRIYRHLLMITPNRPEPRLSDQVEAFDISIPPINQVAY</sequence>
<reference evidence="1" key="1">
    <citation type="submission" date="2013-07" db="EMBL/GenBank/DDBJ databases">
        <title>Sub-species coevolution in mutualistic symbiosis.</title>
        <authorList>
            <person name="Murfin K."/>
            <person name="Klassen J."/>
            <person name="Lee M."/>
            <person name="Forst S."/>
            <person name="Stock P."/>
            <person name="Goodrich-Blair H."/>
        </authorList>
    </citation>
    <scope>NUCLEOTIDE SEQUENCE [LARGE SCALE GENOMIC DNA]</scope>
    <source>
        <strain evidence="1">Puntauvense</strain>
    </source>
</reference>
<dbReference type="AlphaFoldDB" id="A0A077NCB1"/>
<evidence type="ECO:0000313" key="1">
    <source>
        <dbReference type="EMBL" id="CDG95590.1"/>
    </source>
</evidence>
<dbReference type="EMBL" id="CBSW010000047">
    <property type="protein sequence ID" value="CDG95590.1"/>
    <property type="molecule type" value="Genomic_DNA"/>
</dbReference>
<protein>
    <submittedName>
        <fullName evidence="1">Uncharacterized protein</fullName>
    </submittedName>
</protein>
<proteinExistence type="predicted"/>
<dbReference type="HOGENOM" id="CLU_3067691_0_0_6"/>
<comment type="caution">
    <text evidence="1">The sequence shown here is derived from an EMBL/GenBank/DDBJ whole genome shotgun (WGS) entry which is preliminary data.</text>
</comment>
<organism evidence="1 2">
    <name type="scientific">Xenorhabdus bovienii str. puntauvense</name>
    <dbReference type="NCBI Taxonomy" id="1398201"/>
    <lineage>
        <taxon>Bacteria</taxon>
        <taxon>Pseudomonadati</taxon>
        <taxon>Pseudomonadota</taxon>
        <taxon>Gammaproteobacteria</taxon>
        <taxon>Enterobacterales</taxon>
        <taxon>Morganellaceae</taxon>
        <taxon>Xenorhabdus</taxon>
    </lineage>
</organism>
<gene>
    <name evidence="1" type="ORF">XBP1_1400008</name>
</gene>
<name>A0A077NCB1_XENBV</name>
<accession>A0A077NCB1</accession>